<gene>
    <name evidence="4" type="ORF">I8J32_005655</name>
</gene>
<evidence type="ECO:0000256" key="2">
    <source>
        <dbReference type="SAM" id="SignalP"/>
    </source>
</evidence>
<dbReference type="KEGG" id="lsf:I8J32_005655"/>
<evidence type="ECO:0000259" key="3">
    <source>
        <dbReference type="Pfam" id="PF13349"/>
    </source>
</evidence>
<dbReference type="Proteomes" id="UP000639274">
    <property type="component" value="Chromosome"/>
</dbReference>
<feature type="chain" id="PRO_5037708850" evidence="2">
    <location>
        <begin position="27"/>
        <end position="311"/>
    </location>
</feature>
<evidence type="ECO:0000313" key="5">
    <source>
        <dbReference type="Proteomes" id="UP000639274"/>
    </source>
</evidence>
<protein>
    <submittedName>
        <fullName evidence="4">DUF4097 family beta strand repeat protein</fullName>
    </submittedName>
</protein>
<dbReference type="Pfam" id="PF13349">
    <property type="entry name" value="DUF4097"/>
    <property type="match status" value="1"/>
</dbReference>
<sequence length="311" mass="32551">MYRTPTPLLLVGAVLACLGLASPAWSATPINESRPLDARGRLEVENLKGRIEVRAWDRREVKIEGSLGAGVEKLEITGDAEHLSVRVRYPKSGGLGFFSGSDKSEPSELRLMVPLQADLEVEAVSADIDIEGMASGEMNVDSVSGDIKVVGAPRNANIDSVSGDLNLILNSAQVSTESVSGDIDLRGRLSGEVHVETVSGDVEMSGHQSSVERLSGTTVSGDMRIGSSLAKGGRIELESVSGNLTLNLPANLSAQVRGESFSGDLSAPGVEISRPKHGPGSSFEHSYGGGDGEISLETFSGDARLQLGKGE</sequence>
<dbReference type="AlphaFoldDB" id="A0A974Y655"/>
<proteinExistence type="predicted"/>
<reference evidence="4 5" key="1">
    <citation type="submission" date="2021-03" db="EMBL/GenBank/DDBJ databases">
        <title>Lysobacter sp. nov. isolated from soil of gangwondo yeongwol, south Korea.</title>
        <authorList>
            <person name="Kim K.R."/>
            <person name="Kim K.H."/>
            <person name="Jeon C.O."/>
        </authorList>
    </citation>
    <scope>NUCLEOTIDE SEQUENCE [LARGE SCALE GENOMIC DNA]</scope>
    <source>
        <strain evidence="4 5">R19</strain>
    </source>
</reference>
<dbReference type="PROSITE" id="PS51257">
    <property type="entry name" value="PROKAR_LIPOPROTEIN"/>
    <property type="match status" value="1"/>
</dbReference>
<keyword evidence="5" id="KW-1185">Reference proteome</keyword>
<name>A0A974Y655_9GAMM</name>
<feature type="region of interest" description="Disordered" evidence="1">
    <location>
        <begin position="265"/>
        <end position="295"/>
    </location>
</feature>
<dbReference type="InterPro" id="IPR025164">
    <property type="entry name" value="Toastrack_DUF4097"/>
</dbReference>
<evidence type="ECO:0000256" key="1">
    <source>
        <dbReference type="SAM" id="MobiDB-lite"/>
    </source>
</evidence>
<accession>A0A974Y655</accession>
<evidence type="ECO:0000313" key="4">
    <source>
        <dbReference type="EMBL" id="QSX79351.1"/>
    </source>
</evidence>
<feature type="signal peptide" evidence="2">
    <location>
        <begin position="1"/>
        <end position="26"/>
    </location>
</feature>
<organism evidence="4 5">
    <name type="scientific">Agrilutibacter solisilvae</name>
    <dbReference type="NCBI Taxonomy" id="2763317"/>
    <lineage>
        <taxon>Bacteria</taxon>
        <taxon>Pseudomonadati</taxon>
        <taxon>Pseudomonadota</taxon>
        <taxon>Gammaproteobacteria</taxon>
        <taxon>Lysobacterales</taxon>
        <taxon>Lysobacteraceae</taxon>
        <taxon>Agrilutibacter</taxon>
    </lineage>
</organism>
<dbReference type="EMBL" id="CP071518">
    <property type="protein sequence ID" value="QSX79351.1"/>
    <property type="molecule type" value="Genomic_DNA"/>
</dbReference>
<feature type="domain" description="DUF4097" evidence="3">
    <location>
        <begin position="42"/>
        <end position="303"/>
    </location>
</feature>
<keyword evidence="2" id="KW-0732">Signal</keyword>
<dbReference type="RefSeq" id="WP_200614528.1">
    <property type="nucleotide sequence ID" value="NZ_CP071518.1"/>
</dbReference>